<evidence type="ECO:0000256" key="1">
    <source>
        <dbReference type="SAM" id="SignalP"/>
    </source>
</evidence>
<keyword evidence="3" id="KW-1185">Reference proteome</keyword>
<proteinExistence type="predicted"/>
<dbReference type="KEGG" id="fbl:Fbal_1566"/>
<dbReference type="Proteomes" id="UP000006683">
    <property type="component" value="Chromosome"/>
</dbReference>
<dbReference type="SUPFAM" id="SSF48695">
    <property type="entry name" value="Multiheme cytochromes"/>
    <property type="match status" value="1"/>
</dbReference>
<dbReference type="AlphaFoldDB" id="E1SPX5"/>
<dbReference type="OrthoDB" id="6397224at2"/>
<dbReference type="RefSeq" id="WP_013345076.1">
    <property type="nucleotide sequence ID" value="NC_014541.1"/>
</dbReference>
<accession>E1SPX5</accession>
<evidence type="ECO:0000313" key="3">
    <source>
        <dbReference type="Proteomes" id="UP000006683"/>
    </source>
</evidence>
<dbReference type="STRING" id="550540.Fbal_1566"/>
<protein>
    <submittedName>
        <fullName evidence="2">Cytochrome c, putative</fullName>
    </submittedName>
</protein>
<feature type="signal peptide" evidence="1">
    <location>
        <begin position="1"/>
        <end position="31"/>
    </location>
</feature>
<keyword evidence="1" id="KW-0732">Signal</keyword>
<dbReference type="eggNOG" id="ENOG50320QR">
    <property type="taxonomic scope" value="Bacteria"/>
</dbReference>
<sequence>MTMDRRQALTHIIGISGAAAGSVLMANPVLAATQTTEGWTLAVGDRLAYAKLDPYAVAEAAYKAGNGCMYQVFHGIISSLAQSDSPDAAKFAQVPTALAHYGYAGILGEGSVCGNVNASGMLFNLLSINGEAANAYLTRVLRYYEQESLPLRDEAFLNAIGANTDELKAKVGQPTVAGSLLCHSSITNWARENNKNAAEKGERCAELSASIAYQIVVILNKAMDGEDLASIGEMTESVGSCKACHSKADSFGPSVMTNMECDTCHGGH</sequence>
<name>E1SPX5_FERBD</name>
<dbReference type="InterPro" id="IPR036280">
    <property type="entry name" value="Multihaem_cyt_sf"/>
</dbReference>
<dbReference type="HOGENOM" id="CLU_063015_0_0_6"/>
<dbReference type="GeneID" id="67181781"/>
<organism evidence="2 3">
    <name type="scientific">Ferrimonas balearica (strain DSM 9799 / CCM 4581 / KCTC 23876 / PAT)</name>
    <dbReference type="NCBI Taxonomy" id="550540"/>
    <lineage>
        <taxon>Bacteria</taxon>
        <taxon>Pseudomonadati</taxon>
        <taxon>Pseudomonadota</taxon>
        <taxon>Gammaproteobacteria</taxon>
        <taxon>Alteromonadales</taxon>
        <taxon>Ferrimonadaceae</taxon>
        <taxon>Ferrimonas</taxon>
    </lineage>
</organism>
<gene>
    <name evidence="2" type="ordered locus">Fbal_1566</name>
</gene>
<feature type="chain" id="PRO_5003151733" evidence="1">
    <location>
        <begin position="32"/>
        <end position="268"/>
    </location>
</feature>
<reference evidence="2 3" key="1">
    <citation type="journal article" date="2010" name="Stand. Genomic Sci.">
        <title>Complete genome sequence of Ferrimonas balearica type strain (PAT).</title>
        <authorList>
            <person name="Nolan M."/>
            <person name="Sikorski J."/>
            <person name="Davenport K."/>
            <person name="Lucas S."/>
            <person name="Glavina Del Rio T."/>
            <person name="Tice H."/>
            <person name="Cheng J."/>
            <person name="Goodwin L."/>
            <person name="Pitluck S."/>
            <person name="Liolios K."/>
            <person name="Ivanova N."/>
            <person name="Mavromatis K."/>
            <person name="Ovchinnikova G."/>
            <person name="Pati A."/>
            <person name="Chen A."/>
            <person name="Palaniappan K."/>
            <person name="Land M."/>
            <person name="Hauser L."/>
            <person name="Chang Y."/>
            <person name="Jeffries C."/>
            <person name="Tapia R."/>
            <person name="Brettin T."/>
            <person name="Detter J."/>
            <person name="Han C."/>
            <person name="Yasawong M."/>
            <person name="Rohde M."/>
            <person name="Tindall B."/>
            <person name="Goker M."/>
            <person name="Woyke T."/>
            <person name="Bristow J."/>
            <person name="Eisen J."/>
            <person name="Markowitz V."/>
            <person name="Hugenholtz P."/>
            <person name="Kyrpides N."/>
            <person name="Klenk H."/>
            <person name="Lapidus A."/>
        </authorList>
    </citation>
    <scope>NUCLEOTIDE SEQUENCE [LARGE SCALE GENOMIC DNA]</scope>
    <source>
        <strain evidence="3">DSM 9799 / CCM 4581 / KCTC 23876 / PAT</strain>
    </source>
</reference>
<dbReference type="EMBL" id="CP002209">
    <property type="protein sequence ID" value="ADN75770.1"/>
    <property type="molecule type" value="Genomic_DNA"/>
</dbReference>
<evidence type="ECO:0000313" key="2">
    <source>
        <dbReference type="EMBL" id="ADN75770.1"/>
    </source>
</evidence>